<comment type="caution">
    <text evidence="2">The sequence shown here is derived from an EMBL/GenBank/DDBJ whole genome shotgun (WGS) entry which is preliminary data.</text>
</comment>
<dbReference type="PANTHER" id="PTHR13136">
    <property type="entry name" value="TESTIS DEVELOPMENT PROTEIN PRTD"/>
    <property type="match status" value="1"/>
</dbReference>
<dbReference type="AlphaFoldDB" id="A0A7K3M9V7"/>
<reference evidence="2 3" key="1">
    <citation type="submission" date="2019-11" db="EMBL/GenBank/DDBJ databases">
        <authorList>
            <person name="Li X.-J."/>
            <person name="Feng X.-M."/>
        </authorList>
    </citation>
    <scope>NUCLEOTIDE SEQUENCE [LARGE SCALE GENOMIC DNA]</scope>
    <source>
        <strain evidence="2 3">XMNu-373</strain>
    </source>
</reference>
<feature type="domain" description="KANL3/Tex30 alpha/beta hydrolase-like" evidence="1">
    <location>
        <begin position="26"/>
        <end position="203"/>
    </location>
</feature>
<dbReference type="EMBL" id="WLZY01000009">
    <property type="protein sequence ID" value="NDL60046.1"/>
    <property type="molecule type" value="Genomic_DNA"/>
</dbReference>
<evidence type="ECO:0000313" key="3">
    <source>
        <dbReference type="Proteomes" id="UP000460435"/>
    </source>
</evidence>
<dbReference type="SUPFAM" id="SSF53474">
    <property type="entry name" value="alpha/beta-Hydrolases"/>
    <property type="match status" value="1"/>
</dbReference>
<evidence type="ECO:0000259" key="1">
    <source>
        <dbReference type="Pfam" id="PF20408"/>
    </source>
</evidence>
<dbReference type="Proteomes" id="UP000460435">
    <property type="component" value="Unassembled WGS sequence"/>
</dbReference>
<keyword evidence="3" id="KW-1185">Reference proteome</keyword>
<gene>
    <name evidence="2" type="ORF">F7O44_23505</name>
</gene>
<dbReference type="PANTHER" id="PTHR13136:SF11">
    <property type="entry name" value="TESTIS-EXPRESSED PROTEIN 30"/>
    <property type="match status" value="1"/>
</dbReference>
<dbReference type="InterPro" id="IPR029058">
    <property type="entry name" value="AB_hydrolase_fold"/>
</dbReference>
<proteinExistence type="predicted"/>
<dbReference type="Gene3D" id="3.40.50.1820">
    <property type="entry name" value="alpha/beta hydrolase"/>
    <property type="match status" value="1"/>
</dbReference>
<name>A0A7K3M9V7_9ACTN</name>
<dbReference type="InterPro" id="IPR046879">
    <property type="entry name" value="KANL3/Tex30_Abhydrolase"/>
</dbReference>
<accession>A0A7K3M9V7</accession>
<dbReference type="Pfam" id="PF20408">
    <property type="entry name" value="Abhydrolase_11"/>
    <property type="match status" value="1"/>
</dbReference>
<dbReference type="GO" id="GO:0016787">
    <property type="term" value="F:hydrolase activity"/>
    <property type="evidence" value="ECO:0007669"/>
    <property type="project" value="UniProtKB-KW"/>
</dbReference>
<protein>
    <submittedName>
        <fullName evidence="2">Hydrolase</fullName>
    </submittedName>
</protein>
<sequence length="208" mass="21815">MSTEQTVQTPEGVARLWIDDAPGARLRLVLGHGAGGGIAARDLAALADRLPEQGITVVRVEQPYRVAGKRLPPRPPVLDRAWAAVLEAVPRDLPVVVGGRSSGARVACRTAQAVGAAAVVALSFPLHPPGKPERSRLPELLDAGVPTLVVQGERDTFGRPDEFPDGPFSLRTVAHADHGLSVPKAHSQAAATESVVAAVREFIEPLLG</sequence>
<organism evidence="2 3">
    <name type="scientific">Phytoactinopolyspora mesophila</name>
    <dbReference type="NCBI Taxonomy" id="2650750"/>
    <lineage>
        <taxon>Bacteria</taxon>
        <taxon>Bacillati</taxon>
        <taxon>Actinomycetota</taxon>
        <taxon>Actinomycetes</taxon>
        <taxon>Jiangellales</taxon>
        <taxon>Jiangellaceae</taxon>
        <taxon>Phytoactinopolyspora</taxon>
    </lineage>
</organism>
<keyword evidence="2" id="KW-0378">Hydrolase</keyword>
<dbReference type="RefSeq" id="WP_162452744.1">
    <property type="nucleotide sequence ID" value="NZ_WLZY01000009.1"/>
</dbReference>
<dbReference type="InterPro" id="IPR026555">
    <property type="entry name" value="NSL3/Tex30"/>
</dbReference>
<evidence type="ECO:0000313" key="2">
    <source>
        <dbReference type="EMBL" id="NDL60046.1"/>
    </source>
</evidence>